<name>A0A7I9V3W6_9ACTN</name>
<keyword evidence="4" id="KW-1185">Reference proteome</keyword>
<dbReference type="Proteomes" id="UP000444960">
    <property type="component" value="Unassembled WGS sequence"/>
</dbReference>
<dbReference type="AlphaFoldDB" id="A0A7I9V3W6"/>
<dbReference type="InterPro" id="IPR025159">
    <property type="entry name" value="AbiEi_N"/>
</dbReference>
<evidence type="ECO:0000313" key="3">
    <source>
        <dbReference type="EMBL" id="GEE00106.1"/>
    </source>
</evidence>
<proteinExistence type="predicted"/>
<feature type="domain" description="DUF559" evidence="1">
    <location>
        <begin position="192"/>
        <end position="287"/>
    </location>
</feature>
<dbReference type="Gene3D" id="3.40.960.10">
    <property type="entry name" value="VSR Endonuclease"/>
    <property type="match status" value="1"/>
</dbReference>
<protein>
    <recommendedName>
        <fullName evidence="5">DUF559 domain-containing protein</fullName>
    </recommendedName>
</protein>
<accession>A0A7I9V3W6</accession>
<evidence type="ECO:0008006" key="5">
    <source>
        <dbReference type="Google" id="ProtNLM"/>
    </source>
</evidence>
<dbReference type="OrthoDB" id="5243722at2"/>
<sequence length="294" mass="32983">MRAARFLADHDGVITTAQARDLGMTRGQLRARTESGLWVPHARSTFLSAEHRMADMARIRIVAEGYSGAVVDRTAAAWLHRLTKVLPDEVTISTPRSSHVVDSCSVPASVCRRTYPAEDVTTVKGVVTTAVPLTVLAAAADLGDDGVALMDRALQMRCVTLKELRAALERNAGTRGMRMARRLLRSAEDLSESELERKFVRFLNKHGIIGWTQQVWMGNLRMDFVFPAEQVVVQLHGWAFHHDHDQWEKDQATTNALTSIGWKPLIFTWKRLEFSPDEVLSELLTTLELRRSVD</sequence>
<comment type="caution">
    <text evidence="3">The sequence shown here is derived from an EMBL/GenBank/DDBJ whole genome shotgun (WGS) entry which is preliminary data.</text>
</comment>
<evidence type="ECO:0000259" key="2">
    <source>
        <dbReference type="Pfam" id="PF13338"/>
    </source>
</evidence>
<organism evidence="3 4">
    <name type="scientific">Gordonia spumicola</name>
    <dbReference type="NCBI Taxonomy" id="589161"/>
    <lineage>
        <taxon>Bacteria</taxon>
        <taxon>Bacillati</taxon>
        <taxon>Actinomycetota</taxon>
        <taxon>Actinomycetes</taxon>
        <taxon>Mycobacteriales</taxon>
        <taxon>Gordoniaceae</taxon>
        <taxon>Gordonia</taxon>
    </lineage>
</organism>
<reference evidence="4" key="1">
    <citation type="submission" date="2019-06" db="EMBL/GenBank/DDBJ databases">
        <title>Gordonia isolated from sludge of a wastewater treatment plant.</title>
        <authorList>
            <person name="Tamura T."/>
            <person name="Aoyama K."/>
            <person name="Kang Y."/>
            <person name="Saito S."/>
            <person name="Akiyama N."/>
            <person name="Yazawa K."/>
            <person name="Gonoi T."/>
            <person name="Mikami Y."/>
        </authorList>
    </citation>
    <scope>NUCLEOTIDE SEQUENCE [LARGE SCALE GENOMIC DNA]</scope>
    <source>
        <strain evidence="4">NBRC 107696</strain>
    </source>
</reference>
<feature type="domain" description="AbiEi antitoxin N-terminal" evidence="2">
    <location>
        <begin position="2"/>
        <end position="44"/>
    </location>
</feature>
<dbReference type="SUPFAM" id="SSF52980">
    <property type="entry name" value="Restriction endonuclease-like"/>
    <property type="match status" value="1"/>
</dbReference>
<dbReference type="InterPro" id="IPR011335">
    <property type="entry name" value="Restrct_endonuc-II-like"/>
</dbReference>
<dbReference type="RefSeq" id="WP_161894045.1">
    <property type="nucleotide sequence ID" value="NZ_BJOV01000002.1"/>
</dbReference>
<dbReference type="EMBL" id="BJOV01000002">
    <property type="protein sequence ID" value="GEE00106.1"/>
    <property type="molecule type" value="Genomic_DNA"/>
</dbReference>
<dbReference type="Pfam" id="PF04480">
    <property type="entry name" value="DUF559"/>
    <property type="match status" value="1"/>
</dbReference>
<evidence type="ECO:0000313" key="4">
    <source>
        <dbReference type="Proteomes" id="UP000444960"/>
    </source>
</evidence>
<dbReference type="InterPro" id="IPR007569">
    <property type="entry name" value="DUF559"/>
</dbReference>
<gene>
    <name evidence="3" type="ORF">nbrc107696_05520</name>
</gene>
<evidence type="ECO:0000259" key="1">
    <source>
        <dbReference type="Pfam" id="PF04480"/>
    </source>
</evidence>
<dbReference type="Pfam" id="PF13338">
    <property type="entry name" value="AbiEi_4"/>
    <property type="match status" value="1"/>
</dbReference>